<organism evidence="2">
    <name type="scientific">uncultured Thermomicrobiales bacterium</name>
    <dbReference type="NCBI Taxonomy" id="1645740"/>
    <lineage>
        <taxon>Bacteria</taxon>
        <taxon>Pseudomonadati</taxon>
        <taxon>Thermomicrobiota</taxon>
        <taxon>Thermomicrobia</taxon>
        <taxon>Thermomicrobiales</taxon>
        <taxon>environmental samples</taxon>
    </lineage>
</organism>
<sequence length="492" mass="54306">MNLTLDRRERGRTRGAGGIGTGSAARAAGRSAFMDRAVLLLIGLYLLTLPLMTHDIRAADEIEYFAYLHSVAFDRDLDFLNEYQYFFDRAPEKYTRSGFKKTFIDTITPTGLRPNFGPIGTAVLWTPFYAVGHLVALGGEAVGMAVVADGYGKPYLWAITLGSAFYALAGLLLAYALCRTLVGQAAAFWATLTIWLGTPVIFYSHLAPGYSHAASLFAVALFLFLWNRWRDDLTIRRAIGLGVAGGIVAMIREQDALFLTVPALYAGLGVLGSLRRGAWREAIRLVVGVATVGFAAIVTYLPQLLTYQILNGVPRPNKDVSDKMNIISPFFWRVMTDPAHALPYWSPIILVALVGAALLIRRNPRLGLALIIGFLLTWYINGAIKTWTTAGSFGARRFLNCTPIFVVGLAYAYEAILAVGRKRGAVWGAIVPVVSILAIAWNAGLIIQFVTLMMDRQRLEWPKNLLTQFRIPFELPSILRQLLTDRGSFYEQ</sequence>
<feature type="transmembrane region" description="Helical" evidence="1">
    <location>
        <begin position="233"/>
        <end position="251"/>
    </location>
</feature>
<feature type="transmembrane region" description="Helical" evidence="1">
    <location>
        <begin position="425"/>
        <end position="450"/>
    </location>
</feature>
<feature type="transmembrane region" description="Helical" evidence="1">
    <location>
        <begin position="394"/>
        <end position="413"/>
    </location>
</feature>
<keyword evidence="1" id="KW-1133">Transmembrane helix</keyword>
<evidence type="ECO:0000256" key="1">
    <source>
        <dbReference type="SAM" id="Phobius"/>
    </source>
</evidence>
<feature type="transmembrane region" description="Helical" evidence="1">
    <location>
        <begin position="282"/>
        <end position="301"/>
    </location>
</feature>
<accession>A0A6J4VTM6</accession>
<proteinExistence type="predicted"/>
<feature type="transmembrane region" description="Helical" evidence="1">
    <location>
        <begin position="185"/>
        <end position="203"/>
    </location>
</feature>
<evidence type="ECO:0008006" key="3">
    <source>
        <dbReference type="Google" id="ProtNLM"/>
    </source>
</evidence>
<name>A0A6J4VTM6_9BACT</name>
<dbReference type="AlphaFoldDB" id="A0A6J4VTM6"/>
<feature type="transmembrane region" description="Helical" evidence="1">
    <location>
        <begin position="209"/>
        <end position="226"/>
    </location>
</feature>
<feature type="transmembrane region" description="Helical" evidence="1">
    <location>
        <begin position="367"/>
        <end position="388"/>
    </location>
</feature>
<feature type="transmembrane region" description="Helical" evidence="1">
    <location>
        <begin position="33"/>
        <end position="52"/>
    </location>
</feature>
<protein>
    <recommendedName>
        <fullName evidence="3">Glycosyltransferase RgtA/B/C/D-like domain-containing protein</fullName>
    </recommendedName>
</protein>
<gene>
    <name evidence="2" type="ORF">AVDCRST_MAG18-4444</name>
</gene>
<feature type="transmembrane region" description="Helical" evidence="1">
    <location>
        <begin position="342"/>
        <end position="360"/>
    </location>
</feature>
<feature type="transmembrane region" description="Helical" evidence="1">
    <location>
        <begin position="155"/>
        <end position="178"/>
    </location>
</feature>
<feature type="transmembrane region" description="Helical" evidence="1">
    <location>
        <begin position="257"/>
        <end position="275"/>
    </location>
</feature>
<dbReference type="EMBL" id="CADCWN010000355">
    <property type="protein sequence ID" value="CAA9588759.1"/>
    <property type="molecule type" value="Genomic_DNA"/>
</dbReference>
<evidence type="ECO:0000313" key="2">
    <source>
        <dbReference type="EMBL" id="CAA9588759.1"/>
    </source>
</evidence>
<keyword evidence="1" id="KW-0472">Membrane</keyword>
<keyword evidence="1" id="KW-0812">Transmembrane</keyword>
<reference evidence="2" key="1">
    <citation type="submission" date="2020-02" db="EMBL/GenBank/DDBJ databases">
        <authorList>
            <person name="Meier V. D."/>
        </authorList>
    </citation>
    <scope>NUCLEOTIDE SEQUENCE</scope>
    <source>
        <strain evidence="2">AVDCRST_MAG18</strain>
    </source>
</reference>